<dbReference type="InterPro" id="IPR016181">
    <property type="entry name" value="Acyl_CoA_acyltransferase"/>
</dbReference>
<accession>A0ABR4GNH2</accession>
<dbReference type="EMBL" id="JBFTWV010000003">
    <property type="protein sequence ID" value="KAL2800605.1"/>
    <property type="molecule type" value="Genomic_DNA"/>
</dbReference>
<dbReference type="SUPFAM" id="SSF55729">
    <property type="entry name" value="Acyl-CoA N-acyltransferases (Nat)"/>
    <property type="match status" value="1"/>
</dbReference>
<dbReference type="PROSITE" id="PS51186">
    <property type="entry name" value="GNAT"/>
    <property type="match status" value="1"/>
</dbReference>
<dbReference type="Proteomes" id="UP001610563">
    <property type="component" value="Unassembled WGS sequence"/>
</dbReference>
<name>A0ABR4GNH2_9EURO</name>
<dbReference type="Gene3D" id="3.40.630.30">
    <property type="match status" value="1"/>
</dbReference>
<comment type="caution">
    <text evidence="2">The sequence shown here is derived from an EMBL/GenBank/DDBJ whole genome shotgun (WGS) entry which is preliminary data.</text>
</comment>
<evidence type="ECO:0000313" key="3">
    <source>
        <dbReference type="Proteomes" id="UP001610563"/>
    </source>
</evidence>
<organism evidence="2 3">
    <name type="scientific">Aspergillus keveii</name>
    <dbReference type="NCBI Taxonomy" id="714993"/>
    <lineage>
        <taxon>Eukaryota</taxon>
        <taxon>Fungi</taxon>
        <taxon>Dikarya</taxon>
        <taxon>Ascomycota</taxon>
        <taxon>Pezizomycotina</taxon>
        <taxon>Eurotiomycetes</taxon>
        <taxon>Eurotiomycetidae</taxon>
        <taxon>Eurotiales</taxon>
        <taxon>Aspergillaceae</taxon>
        <taxon>Aspergillus</taxon>
        <taxon>Aspergillus subgen. Nidulantes</taxon>
    </lineage>
</organism>
<dbReference type="Pfam" id="PF00583">
    <property type="entry name" value="Acetyltransf_1"/>
    <property type="match status" value="1"/>
</dbReference>
<gene>
    <name evidence="2" type="ORF">BJX66DRAFT_332167</name>
</gene>
<sequence>MALTLIPVNLNDPVEYEELRQQRITCGWDNTVQILSLWQEKQAQGLKSLFWVTELLPDSKSPFPIRAGHISLDAYASPIDYDLANANKTNLTIQTFFILPEYRSRGLGSRAIKLIEGMARSAPYGSSECKYITLNCMSKKYYFDETMGPYVRRFMPICNQQWYEKLGYVAWKEEPRYEHTIIEENEERRDVVYDAVFMRKRLER</sequence>
<protein>
    <recommendedName>
        <fullName evidence="1">N-acetyltransferase domain-containing protein</fullName>
    </recommendedName>
</protein>
<reference evidence="2 3" key="1">
    <citation type="submission" date="2024-07" db="EMBL/GenBank/DDBJ databases">
        <title>Section-level genome sequencing and comparative genomics of Aspergillus sections Usti and Cavernicolus.</title>
        <authorList>
            <consortium name="Lawrence Berkeley National Laboratory"/>
            <person name="Nybo J.L."/>
            <person name="Vesth T.C."/>
            <person name="Theobald S."/>
            <person name="Frisvad J.C."/>
            <person name="Larsen T.O."/>
            <person name="Kjaerboelling I."/>
            <person name="Rothschild-Mancinelli K."/>
            <person name="Lyhne E.K."/>
            <person name="Kogle M.E."/>
            <person name="Barry K."/>
            <person name="Clum A."/>
            <person name="Na H."/>
            <person name="Ledsgaard L."/>
            <person name="Lin J."/>
            <person name="Lipzen A."/>
            <person name="Kuo A."/>
            <person name="Riley R."/>
            <person name="Mondo S."/>
            <person name="Labutti K."/>
            <person name="Haridas S."/>
            <person name="Pangalinan J."/>
            <person name="Salamov A.A."/>
            <person name="Simmons B.A."/>
            <person name="Magnuson J.K."/>
            <person name="Chen J."/>
            <person name="Drula E."/>
            <person name="Henrissat B."/>
            <person name="Wiebenga A."/>
            <person name="Lubbers R.J."/>
            <person name="Gomes A.C."/>
            <person name="Makela M.R."/>
            <person name="Stajich J."/>
            <person name="Grigoriev I.V."/>
            <person name="Mortensen U.H."/>
            <person name="De Vries R.P."/>
            <person name="Baker S.E."/>
            <person name="Andersen M.R."/>
        </authorList>
    </citation>
    <scope>NUCLEOTIDE SEQUENCE [LARGE SCALE GENOMIC DNA]</scope>
    <source>
        <strain evidence="2 3">CBS 209.92</strain>
    </source>
</reference>
<evidence type="ECO:0000313" key="2">
    <source>
        <dbReference type="EMBL" id="KAL2800605.1"/>
    </source>
</evidence>
<proteinExistence type="predicted"/>
<dbReference type="CDD" id="cd04301">
    <property type="entry name" value="NAT_SF"/>
    <property type="match status" value="1"/>
</dbReference>
<keyword evidence="3" id="KW-1185">Reference proteome</keyword>
<feature type="domain" description="N-acetyltransferase" evidence="1">
    <location>
        <begin position="14"/>
        <end position="203"/>
    </location>
</feature>
<evidence type="ECO:0000259" key="1">
    <source>
        <dbReference type="PROSITE" id="PS51186"/>
    </source>
</evidence>
<dbReference type="InterPro" id="IPR000182">
    <property type="entry name" value="GNAT_dom"/>
</dbReference>